<gene>
    <name evidence="9" type="ORF">EIP75_23075</name>
</gene>
<keyword evidence="7" id="KW-0998">Cell outer membrane</keyword>
<dbReference type="InterPro" id="IPR051906">
    <property type="entry name" value="TolC-like"/>
</dbReference>
<comment type="subcellular location">
    <subcellularLocation>
        <location evidence="1">Cell outer membrane</location>
    </subcellularLocation>
</comment>
<keyword evidence="6" id="KW-0472">Membrane</keyword>
<proteinExistence type="inferred from homology"/>
<name>A0A426UZG8_9BURK</name>
<evidence type="ECO:0000313" key="9">
    <source>
        <dbReference type="EMBL" id="RRS00015.1"/>
    </source>
</evidence>
<keyword evidence="5" id="KW-0812">Transmembrane</keyword>
<comment type="similarity">
    <text evidence="2">Belongs to the outer membrane factor (OMF) (TC 1.B.17) family.</text>
</comment>
<dbReference type="AlphaFoldDB" id="A0A426UZG8"/>
<evidence type="ECO:0000256" key="1">
    <source>
        <dbReference type="ARBA" id="ARBA00004442"/>
    </source>
</evidence>
<evidence type="ECO:0000256" key="2">
    <source>
        <dbReference type="ARBA" id="ARBA00007613"/>
    </source>
</evidence>
<keyword evidence="3" id="KW-0813">Transport</keyword>
<dbReference type="Proteomes" id="UP000269265">
    <property type="component" value="Unassembled WGS sequence"/>
</dbReference>
<dbReference type="SUPFAM" id="SSF56954">
    <property type="entry name" value="Outer membrane efflux proteins (OEP)"/>
    <property type="match status" value="1"/>
</dbReference>
<keyword evidence="8" id="KW-0732">Signal</keyword>
<evidence type="ECO:0000256" key="4">
    <source>
        <dbReference type="ARBA" id="ARBA00022452"/>
    </source>
</evidence>
<dbReference type="InterPro" id="IPR003423">
    <property type="entry name" value="OMP_efflux"/>
</dbReference>
<evidence type="ECO:0000256" key="7">
    <source>
        <dbReference type="ARBA" id="ARBA00023237"/>
    </source>
</evidence>
<comment type="caution">
    <text evidence="9">The sequence shown here is derived from an EMBL/GenBank/DDBJ whole genome shotgun (WGS) entry which is preliminary data.</text>
</comment>
<dbReference type="PANTHER" id="PTHR30026">
    <property type="entry name" value="OUTER MEMBRANE PROTEIN TOLC"/>
    <property type="match status" value="1"/>
</dbReference>
<evidence type="ECO:0000256" key="6">
    <source>
        <dbReference type="ARBA" id="ARBA00023136"/>
    </source>
</evidence>
<dbReference type="OrthoDB" id="8683954at2"/>
<evidence type="ECO:0000313" key="10">
    <source>
        <dbReference type="Proteomes" id="UP000269265"/>
    </source>
</evidence>
<protein>
    <submittedName>
        <fullName evidence="9">TolC family protein</fullName>
    </submittedName>
</protein>
<dbReference type="GO" id="GO:1990281">
    <property type="term" value="C:efflux pump complex"/>
    <property type="evidence" value="ECO:0007669"/>
    <property type="project" value="TreeGrafter"/>
</dbReference>
<feature type="signal peptide" evidence="8">
    <location>
        <begin position="1"/>
        <end position="31"/>
    </location>
</feature>
<dbReference type="Gene3D" id="1.20.1600.10">
    <property type="entry name" value="Outer membrane efflux proteins (OEP)"/>
    <property type="match status" value="1"/>
</dbReference>
<dbReference type="PANTHER" id="PTHR30026:SF20">
    <property type="entry name" value="OUTER MEMBRANE PROTEIN TOLC"/>
    <property type="match status" value="1"/>
</dbReference>
<keyword evidence="10" id="KW-1185">Reference proteome</keyword>
<organism evidence="9 10">
    <name type="scientific">Aquabacterium soli</name>
    <dbReference type="NCBI Taxonomy" id="2493092"/>
    <lineage>
        <taxon>Bacteria</taxon>
        <taxon>Pseudomonadati</taxon>
        <taxon>Pseudomonadota</taxon>
        <taxon>Betaproteobacteria</taxon>
        <taxon>Burkholderiales</taxon>
        <taxon>Aquabacterium</taxon>
    </lineage>
</organism>
<sequence length="477" mass="51773">MKQSLTRLSRALAPSLLIGPALCLLVHGVQASCNDDLLNQVERNTPRSGVKGKAVKPAARVPADDPAFVPPPLMEPQLQLQTLAREAVRRSAQIGAVKLLAEAAEYDVDETRGAGLPQMTVGGTVGPGTSRYSNVDWNHGLYASASVNVSGLLYDGGRNRQLTEWRRALAGAAKFSLQTAREQVVLEAVSTAVERNRYKLQAQVYQQFVRKMGCLVDALQEIVSEDKGRASELVQARKTQAQAELQRDNALAVSRQIEIRLRKLIGDQVPPSEGIAGPLTLTQDVGEVLRLAEQNTELQQLRAQSAASQRYAEAIDAGQKPQVNWVVTSTGAKSGDTKSVTAQAGVSFSYSVLNGGSAAAAAAAAARRAESARQQYDEYLNTRVARVAEVHDSALSSFDRAKRYVEVLKDSDRVRSYTFQQWSQLGRRSLFDVMSAESDHFNLRIAYVNALHDGYQANAQLRSMGTGLTGWLAPDAQ</sequence>
<dbReference type="GO" id="GO:0009279">
    <property type="term" value="C:cell outer membrane"/>
    <property type="evidence" value="ECO:0007669"/>
    <property type="project" value="UniProtKB-SubCell"/>
</dbReference>
<evidence type="ECO:0000256" key="3">
    <source>
        <dbReference type="ARBA" id="ARBA00022448"/>
    </source>
</evidence>
<keyword evidence="4" id="KW-1134">Transmembrane beta strand</keyword>
<accession>A0A426UZG8</accession>
<dbReference type="EMBL" id="RSED01000035">
    <property type="protein sequence ID" value="RRS00015.1"/>
    <property type="molecule type" value="Genomic_DNA"/>
</dbReference>
<reference evidence="9 10" key="1">
    <citation type="submission" date="2018-12" db="EMBL/GenBank/DDBJ databases">
        <title>The whole draft genome of Aquabacterium sp. SJQ9.</title>
        <authorList>
            <person name="Sun L."/>
            <person name="Gao X."/>
            <person name="Chen W."/>
            <person name="Huang K."/>
        </authorList>
    </citation>
    <scope>NUCLEOTIDE SEQUENCE [LARGE SCALE GENOMIC DNA]</scope>
    <source>
        <strain evidence="9 10">SJQ9</strain>
    </source>
</reference>
<dbReference type="Pfam" id="PF02321">
    <property type="entry name" value="OEP"/>
    <property type="match status" value="1"/>
</dbReference>
<dbReference type="GO" id="GO:0015562">
    <property type="term" value="F:efflux transmembrane transporter activity"/>
    <property type="evidence" value="ECO:0007669"/>
    <property type="project" value="InterPro"/>
</dbReference>
<evidence type="ECO:0000256" key="5">
    <source>
        <dbReference type="ARBA" id="ARBA00022692"/>
    </source>
</evidence>
<evidence type="ECO:0000256" key="8">
    <source>
        <dbReference type="SAM" id="SignalP"/>
    </source>
</evidence>
<dbReference type="RefSeq" id="WP_125245553.1">
    <property type="nucleotide sequence ID" value="NZ_RSED01000035.1"/>
</dbReference>
<dbReference type="GO" id="GO:0015288">
    <property type="term" value="F:porin activity"/>
    <property type="evidence" value="ECO:0007669"/>
    <property type="project" value="TreeGrafter"/>
</dbReference>
<feature type="chain" id="PRO_5019141732" evidence="8">
    <location>
        <begin position="32"/>
        <end position="477"/>
    </location>
</feature>